<protein>
    <submittedName>
        <fullName evidence="5">PLD phosphodiesterase domain-containing protein</fullName>
    </submittedName>
</protein>
<dbReference type="InterPro" id="IPR050874">
    <property type="entry name" value="Diverse_PLD-related"/>
</dbReference>
<feature type="transmembrane region" description="Helical" evidence="2">
    <location>
        <begin position="70"/>
        <end position="88"/>
    </location>
</feature>
<keyword evidence="2" id="KW-1133">Transmembrane helix</keyword>
<evidence type="ECO:0000313" key="4">
    <source>
        <dbReference type="Proteomes" id="UP000035642"/>
    </source>
</evidence>
<sequence length="440" mass="49932">MILEDRQASCNREVDIAVLLPEDEVDEVIYGFRQLNPLLLLPVPNPLENEGRRTTIVILRVFCRKWSSSIVALLTSALLFSFILVNVYDMKLTVDGSYENSCDVQFVESIPTGMNFSHGAIHRSTYDAWIDLFNSATRTIHIAAFYWNLNSSDYPTSDFGRRVYAQLVNAGRRGVDIRIAQDVSKGLSDNKDSKWLSKMGLAKVRTVDLKKLLGLGVLHSKVIIVDLEHAYVGSANMDWKSLSEVKELGLYIRNCPCIATDLFRIFNVYWYLGQERSQIPSKWPKSFETSFNLKSPMKMNFDGVETDVFLSSSPTPFNPKGREYDLEAIISTISLADRSICIAVMDYIPQTLYLDDNNRYWPDIDDAIRSAAFRGISVRLLVSNWTHSSSHQLAFLKSLIAINDGLPKIRGRKGSVQVVSVLFSNKVFCIRFLHRRFGKP</sequence>
<dbReference type="Gene3D" id="3.30.870.10">
    <property type="entry name" value="Endonuclease Chain A"/>
    <property type="match status" value="2"/>
</dbReference>
<comment type="similarity">
    <text evidence="1">Belongs to the phospholipase D family.</text>
</comment>
<dbReference type="PROSITE" id="PS50035">
    <property type="entry name" value="PLD"/>
    <property type="match status" value="1"/>
</dbReference>
<dbReference type="Pfam" id="PF13918">
    <property type="entry name" value="PLDc_3"/>
    <property type="match status" value="1"/>
</dbReference>
<name>A0A158P6D6_ANGCA</name>
<dbReference type="SUPFAM" id="SSF56024">
    <property type="entry name" value="Phospholipase D/nuclease"/>
    <property type="match status" value="2"/>
</dbReference>
<dbReference type="Pfam" id="PF00614">
    <property type="entry name" value="PLDc"/>
    <property type="match status" value="1"/>
</dbReference>
<evidence type="ECO:0000256" key="2">
    <source>
        <dbReference type="SAM" id="Phobius"/>
    </source>
</evidence>
<dbReference type="AlphaFoldDB" id="A0A158P6D6"/>
<reference evidence="4" key="1">
    <citation type="submission" date="2012-09" db="EMBL/GenBank/DDBJ databases">
        <authorList>
            <person name="Martin A.A."/>
        </authorList>
    </citation>
    <scope>NUCLEOTIDE SEQUENCE</scope>
</reference>
<dbReference type="CDD" id="cd09106">
    <property type="entry name" value="PLDc_vPLD3_4_5_like_1"/>
    <property type="match status" value="1"/>
</dbReference>
<keyword evidence="2" id="KW-0472">Membrane</keyword>
<organism evidence="4 5">
    <name type="scientific">Angiostrongylus cantonensis</name>
    <name type="common">Rat lungworm</name>
    <dbReference type="NCBI Taxonomy" id="6313"/>
    <lineage>
        <taxon>Eukaryota</taxon>
        <taxon>Metazoa</taxon>
        <taxon>Ecdysozoa</taxon>
        <taxon>Nematoda</taxon>
        <taxon>Chromadorea</taxon>
        <taxon>Rhabditida</taxon>
        <taxon>Rhabditina</taxon>
        <taxon>Rhabditomorpha</taxon>
        <taxon>Strongyloidea</taxon>
        <taxon>Metastrongylidae</taxon>
        <taxon>Angiostrongylus</taxon>
    </lineage>
</organism>
<dbReference type="PANTHER" id="PTHR10185">
    <property type="entry name" value="PHOSPHOLIPASE D - RELATED"/>
    <property type="match status" value="1"/>
</dbReference>
<dbReference type="STRING" id="6313.A0A158P6D6"/>
<accession>A0A158P6D6</accession>
<keyword evidence="2" id="KW-0812">Transmembrane</keyword>
<evidence type="ECO:0000313" key="5">
    <source>
        <dbReference type="WBParaSite" id="ACAC_0000089101-mRNA-1"/>
    </source>
</evidence>
<dbReference type="WBParaSite" id="ACAC_0000089101-mRNA-1">
    <property type="protein sequence ID" value="ACAC_0000089101-mRNA-1"/>
    <property type="gene ID" value="ACAC_0000089101"/>
</dbReference>
<dbReference type="InterPro" id="IPR001736">
    <property type="entry name" value="PLipase_D/transphosphatidylase"/>
</dbReference>
<dbReference type="SMART" id="SM00155">
    <property type="entry name" value="PLDc"/>
    <property type="match status" value="1"/>
</dbReference>
<reference evidence="5" key="2">
    <citation type="submission" date="2016-04" db="UniProtKB">
        <authorList>
            <consortium name="WormBaseParasite"/>
        </authorList>
    </citation>
    <scope>IDENTIFICATION</scope>
</reference>
<evidence type="ECO:0000259" key="3">
    <source>
        <dbReference type="PROSITE" id="PS50035"/>
    </source>
</evidence>
<dbReference type="GO" id="GO:0003824">
    <property type="term" value="F:catalytic activity"/>
    <property type="evidence" value="ECO:0007669"/>
    <property type="project" value="InterPro"/>
</dbReference>
<keyword evidence="4" id="KW-1185">Reference proteome</keyword>
<dbReference type="Proteomes" id="UP000035642">
    <property type="component" value="Unassembled WGS sequence"/>
</dbReference>
<dbReference type="PANTHER" id="PTHR10185:SF17">
    <property type="entry name" value="GM01519P-RELATED"/>
    <property type="match status" value="1"/>
</dbReference>
<evidence type="ECO:0000256" key="1">
    <source>
        <dbReference type="ARBA" id="ARBA00008664"/>
    </source>
</evidence>
<proteinExistence type="inferred from homology"/>
<dbReference type="InterPro" id="IPR032803">
    <property type="entry name" value="PLDc_3"/>
</dbReference>
<feature type="domain" description="PLD phosphodiesterase" evidence="3">
    <location>
        <begin position="214"/>
        <end position="241"/>
    </location>
</feature>